<keyword evidence="3 4" id="KW-0862">Zinc</keyword>
<dbReference type="AlphaFoldDB" id="C8N8Q6"/>
<name>C8N8Q6_CARH6</name>
<proteinExistence type="predicted"/>
<dbReference type="RefSeq" id="WP_004140399.1">
    <property type="nucleotide sequence ID" value="NZ_GG694026.1"/>
</dbReference>
<sequence length="305" mass="32378">MTHPHPLHLLDGGMGRELLRRGAPFAQPEWSALALIQAPATVQDVHAAYIAAGAETLTTNSYALVPFHIGEERFRARAGELAALAGKLARQAVKKSGKTVHIAGSLPPLFGSYRPDLFDPARAAEIARPLIDGQAPYVDYWLAETQSSIAEVRALHALTARDRPFWASFTLEDEPPAEPPRLRSGETVAAAVAAALELKLDALLFNCSHPEAMTAALKTARATIDAAGSAMRLGVYANAFAAHGTDEEALPANDGLDEIRTDLTPTAYLDWAKHWCAAGADIIGGCCGVGPEHIAALAAWRAQNA</sequence>
<feature type="binding site" evidence="3 4">
    <location>
        <position position="287"/>
    </location>
    <ligand>
        <name>Zn(2+)</name>
        <dbReference type="ChEBI" id="CHEBI:29105"/>
    </ligand>
</feature>
<evidence type="ECO:0000256" key="3">
    <source>
        <dbReference type="PIRSR" id="PIRSR037505-2"/>
    </source>
</evidence>
<dbReference type="Proteomes" id="UP000004870">
    <property type="component" value="Unassembled WGS sequence"/>
</dbReference>
<dbReference type="PANTHER" id="PTHR11103">
    <property type="entry name" value="SLR1189 PROTEIN"/>
    <property type="match status" value="1"/>
</dbReference>
<feature type="domain" description="Hcy-binding" evidence="5">
    <location>
        <begin position="1"/>
        <end position="301"/>
    </location>
</feature>
<comment type="cofactor">
    <cofactor evidence="3">
        <name>Zn(2+)</name>
        <dbReference type="ChEBI" id="CHEBI:29105"/>
    </cofactor>
    <text evidence="3">Binds 1 zinc ion per subunit.</text>
</comment>
<dbReference type="OrthoDB" id="9803687at2"/>
<accession>C8N8Q6</accession>
<feature type="binding site" evidence="3 4">
    <location>
        <position position="207"/>
    </location>
    <ligand>
        <name>Zn(2+)</name>
        <dbReference type="ChEBI" id="CHEBI:29105"/>
    </ligand>
</feature>
<dbReference type="GO" id="GO:0009086">
    <property type="term" value="P:methionine biosynthetic process"/>
    <property type="evidence" value="ECO:0007669"/>
    <property type="project" value="InterPro"/>
</dbReference>
<comment type="caution">
    <text evidence="6">The sequence shown here is derived from an EMBL/GenBank/DDBJ whole genome shotgun (WGS) entry which is preliminary data.</text>
</comment>
<dbReference type="Gene3D" id="3.20.20.330">
    <property type="entry name" value="Homocysteine-binding-like domain"/>
    <property type="match status" value="1"/>
</dbReference>
<evidence type="ECO:0000259" key="5">
    <source>
        <dbReference type="PROSITE" id="PS50970"/>
    </source>
</evidence>
<evidence type="ECO:0000256" key="4">
    <source>
        <dbReference type="PROSITE-ProRule" id="PRU00333"/>
    </source>
</evidence>
<gene>
    <name evidence="6" type="ORF">HMPREF0198_0883</name>
</gene>
<dbReference type="GO" id="GO:0032259">
    <property type="term" value="P:methylation"/>
    <property type="evidence" value="ECO:0007669"/>
    <property type="project" value="UniProtKB-KW"/>
</dbReference>
<dbReference type="GO" id="GO:0008270">
    <property type="term" value="F:zinc ion binding"/>
    <property type="evidence" value="ECO:0007669"/>
    <property type="project" value="InterPro"/>
</dbReference>
<keyword evidence="1 4" id="KW-0489">Methyltransferase</keyword>
<feature type="binding site" evidence="3 4">
    <location>
        <position position="286"/>
    </location>
    <ligand>
        <name>Zn(2+)</name>
        <dbReference type="ChEBI" id="CHEBI:29105"/>
    </ligand>
</feature>
<reference evidence="6 7" key="1">
    <citation type="submission" date="2009-08" db="EMBL/GenBank/DDBJ databases">
        <authorList>
            <person name="Qin X."/>
            <person name="Bachman B."/>
            <person name="Battles P."/>
            <person name="Bell A."/>
            <person name="Bess C."/>
            <person name="Bickham C."/>
            <person name="Chaboub L."/>
            <person name="Chen D."/>
            <person name="Coyle M."/>
            <person name="Deiros D.R."/>
            <person name="Dinh H."/>
            <person name="Forbes L."/>
            <person name="Fowler G."/>
            <person name="Francisco L."/>
            <person name="Fu Q."/>
            <person name="Gubbala S."/>
            <person name="Hale W."/>
            <person name="Han Y."/>
            <person name="Hemphill L."/>
            <person name="Highlander S.K."/>
            <person name="Hirani K."/>
            <person name="Hogues M."/>
            <person name="Jackson L."/>
            <person name="Jakkamsetti A."/>
            <person name="Javaid M."/>
            <person name="Jiang H."/>
            <person name="Korchina V."/>
            <person name="Kovar C."/>
            <person name="Lara F."/>
            <person name="Lee S."/>
            <person name="Mata R."/>
            <person name="Mathew T."/>
            <person name="Moen C."/>
            <person name="Morales K."/>
            <person name="Munidasa M."/>
            <person name="Nazareth L."/>
            <person name="Ngo R."/>
            <person name="Nguyen L."/>
            <person name="Okwuonu G."/>
            <person name="Ongeri F."/>
            <person name="Patil S."/>
            <person name="Petrosino J."/>
            <person name="Pham C."/>
            <person name="Pham P."/>
            <person name="Pu L.-L."/>
            <person name="Puazo M."/>
            <person name="Raj R."/>
            <person name="Reid J."/>
            <person name="Rouhana J."/>
            <person name="Saada N."/>
            <person name="Shang Y."/>
            <person name="Simmons D."/>
            <person name="Thornton R."/>
            <person name="Warren J."/>
            <person name="Weissenberger G."/>
            <person name="Zhang J."/>
            <person name="Zhang L."/>
            <person name="Zhou C."/>
            <person name="Zhu D."/>
            <person name="Muzny D."/>
            <person name="Worley K."/>
            <person name="Gibbs R."/>
        </authorList>
    </citation>
    <scope>NUCLEOTIDE SEQUENCE [LARGE SCALE GENOMIC DNA]</scope>
    <source>
        <strain evidence="7">ATCC 15826 / DSM 8339 / NCTC 10426 / 6573</strain>
    </source>
</reference>
<dbReference type="InterPro" id="IPR003726">
    <property type="entry name" value="HCY_dom"/>
</dbReference>
<keyword evidence="3 4" id="KW-0479">Metal-binding</keyword>
<dbReference type="PROSITE" id="PS50970">
    <property type="entry name" value="HCY"/>
    <property type="match status" value="1"/>
</dbReference>
<dbReference type="EMBL" id="ACKY01000043">
    <property type="protein sequence ID" value="EEV88982.1"/>
    <property type="molecule type" value="Genomic_DNA"/>
</dbReference>
<dbReference type="InterPro" id="IPR036589">
    <property type="entry name" value="HCY_dom_sf"/>
</dbReference>
<protein>
    <submittedName>
        <fullName evidence="6">Homocysteine S-methyltransferase</fullName>
    </submittedName>
</protein>
<evidence type="ECO:0000256" key="1">
    <source>
        <dbReference type="ARBA" id="ARBA00022603"/>
    </source>
</evidence>
<dbReference type="InterPro" id="IPR017226">
    <property type="entry name" value="BHMT-like"/>
</dbReference>
<organism evidence="6 7">
    <name type="scientific">Cardiobacterium hominis (strain ATCC 15826 / DSM 8339 / NCTC 10426 / 6573)</name>
    <dbReference type="NCBI Taxonomy" id="638300"/>
    <lineage>
        <taxon>Bacteria</taxon>
        <taxon>Pseudomonadati</taxon>
        <taxon>Pseudomonadota</taxon>
        <taxon>Gammaproteobacteria</taxon>
        <taxon>Cardiobacteriales</taxon>
        <taxon>Cardiobacteriaceae</taxon>
        <taxon>Cardiobacterium</taxon>
    </lineage>
</organism>
<keyword evidence="7" id="KW-1185">Reference proteome</keyword>
<dbReference type="HOGENOM" id="CLU_004914_3_0_6"/>
<keyword evidence="2 4" id="KW-0808">Transferase</keyword>
<dbReference type="SUPFAM" id="SSF82282">
    <property type="entry name" value="Homocysteine S-methyltransferase"/>
    <property type="match status" value="1"/>
</dbReference>
<dbReference type="GeneID" id="84788955"/>
<evidence type="ECO:0000313" key="7">
    <source>
        <dbReference type="Proteomes" id="UP000004870"/>
    </source>
</evidence>
<dbReference type="STRING" id="2718.CHUV0807_0161"/>
<dbReference type="PANTHER" id="PTHR11103:SF18">
    <property type="entry name" value="SLR1189 PROTEIN"/>
    <property type="match status" value="1"/>
</dbReference>
<evidence type="ECO:0000256" key="2">
    <source>
        <dbReference type="ARBA" id="ARBA00022679"/>
    </source>
</evidence>
<dbReference type="PIRSF" id="PIRSF037505">
    <property type="entry name" value="Betaine_HMT"/>
    <property type="match status" value="1"/>
</dbReference>
<evidence type="ECO:0000313" key="6">
    <source>
        <dbReference type="EMBL" id="EEV88982.1"/>
    </source>
</evidence>
<dbReference type="GO" id="GO:0008168">
    <property type="term" value="F:methyltransferase activity"/>
    <property type="evidence" value="ECO:0007669"/>
    <property type="project" value="UniProtKB-UniRule"/>
</dbReference>
<dbReference type="Pfam" id="PF02574">
    <property type="entry name" value="S-methyl_trans"/>
    <property type="match status" value="1"/>
</dbReference>